<dbReference type="InterPro" id="IPR003959">
    <property type="entry name" value="ATPase_AAA_core"/>
</dbReference>
<feature type="region of interest" description="Disordered" evidence="7">
    <location>
        <begin position="143"/>
        <end position="167"/>
    </location>
</feature>
<feature type="domain" description="Clp R" evidence="8">
    <location>
        <begin position="1"/>
        <end position="144"/>
    </location>
</feature>
<keyword evidence="9" id="KW-0378">Hydrolase</keyword>
<evidence type="ECO:0000256" key="2">
    <source>
        <dbReference type="ARBA" id="ARBA00022741"/>
    </source>
</evidence>
<evidence type="ECO:0000256" key="5">
    <source>
        <dbReference type="PROSITE-ProRule" id="PRU01251"/>
    </source>
</evidence>
<dbReference type="InterPro" id="IPR013461">
    <property type="entry name" value="ClpA"/>
</dbReference>
<keyword evidence="2 6" id="KW-0547">Nucleotide-binding</keyword>
<dbReference type="GO" id="GO:0005737">
    <property type="term" value="C:cytoplasm"/>
    <property type="evidence" value="ECO:0007669"/>
    <property type="project" value="TreeGrafter"/>
</dbReference>
<evidence type="ECO:0000313" key="10">
    <source>
        <dbReference type="Proteomes" id="UP000035068"/>
    </source>
</evidence>
<dbReference type="PANTHER" id="PTHR11638">
    <property type="entry name" value="ATP-DEPENDENT CLP PROTEASE"/>
    <property type="match status" value="1"/>
</dbReference>
<dbReference type="EMBL" id="JWJD01000009">
    <property type="protein sequence ID" value="KIH75610.1"/>
    <property type="molecule type" value="Genomic_DNA"/>
</dbReference>
<proteinExistence type="inferred from homology"/>
<comment type="similarity">
    <text evidence="6">Belongs to the ClpA/ClpB family.</text>
</comment>
<name>A0A0C2HKS0_9BACT</name>
<dbReference type="NCBIfam" id="TIGR02639">
    <property type="entry name" value="ClpA"/>
    <property type="match status" value="1"/>
</dbReference>
<reference evidence="9 10" key="1">
    <citation type="submission" date="2014-12" db="EMBL/GenBank/DDBJ databases">
        <title>Genomes of Geoalkalibacter ferrihydriticus and Geoalkalibacter subterraneus, two haloalkaliphilic metal-reducing members of the Geobacteraceae.</title>
        <authorList>
            <person name="Badalamenti J.P."/>
            <person name="Torres C.I."/>
            <person name="Krajmalnik-Brown R."/>
            <person name="Bond D.R."/>
        </authorList>
    </citation>
    <scope>NUCLEOTIDE SEQUENCE [LARGE SCALE GENOMIC DNA]</scope>
    <source>
        <strain evidence="9 10">DSM 17813</strain>
    </source>
</reference>
<evidence type="ECO:0000256" key="4">
    <source>
        <dbReference type="ARBA" id="ARBA00023186"/>
    </source>
</evidence>
<keyword evidence="1 5" id="KW-0677">Repeat</keyword>
<dbReference type="InterPro" id="IPR019489">
    <property type="entry name" value="Clp_ATPase_C"/>
</dbReference>
<keyword evidence="3 6" id="KW-0067">ATP-binding</keyword>
<dbReference type="GO" id="GO:0005524">
    <property type="term" value="F:ATP binding"/>
    <property type="evidence" value="ECO:0007669"/>
    <property type="project" value="UniProtKB-KW"/>
</dbReference>
<accession>A0A0C2HKS0</accession>
<keyword evidence="4 6" id="KW-0143">Chaperone</keyword>
<evidence type="ECO:0000256" key="6">
    <source>
        <dbReference type="RuleBase" id="RU004432"/>
    </source>
</evidence>
<dbReference type="InterPro" id="IPR004176">
    <property type="entry name" value="Clp_R_N"/>
</dbReference>
<evidence type="ECO:0000256" key="7">
    <source>
        <dbReference type="SAM" id="MobiDB-lite"/>
    </source>
</evidence>
<dbReference type="SMART" id="SM01086">
    <property type="entry name" value="ClpB_D2-small"/>
    <property type="match status" value="1"/>
</dbReference>
<dbReference type="CDD" id="cd19499">
    <property type="entry name" value="RecA-like_ClpB_Hsp104-like"/>
    <property type="match status" value="1"/>
</dbReference>
<dbReference type="GO" id="GO:0006508">
    <property type="term" value="P:proteolysis"/>
    <property type="evidence" value="ECO:0007669"/>
    <property type="project" value="UniProtKB-KW"/>
</dbReference>
<keyword evidence="9" id="KW-0645">Protease</keyword>
<dbReference type="Gene3D" id="1.10.1780.10">
    <property type="entry name" value="Clp, N-terminal domain"/>
    <property type="match status" value="1"/>
</dbReference>
<dbReference type="Gene3D" id="1.10.8.60">
    <property type="match status" value="2"/>
</dbReference>
<evidence type="ECO:0000256" key="1">
    <source>
        <dbReference type="ARBA" id="ARBA00022737"/>
    </source>
</evidence>
<dbReference type="SUPFAM" id="SSF81923">
    <property type="entry name" value="Double Clp-N motif"/>
    <property type="match status" value="1"/>
</dbReference>
<sequence>MFNQDVQIAFSLAVREAQRRHHEYLTTEHILFAILFEEEGQRMIHACGGDVAELKNMLEDFFAHQLETLPSEEDFIPEQTIGLQRLLQRTVVHMHSSGKKEIGLGDVLAAILEEKNSHAAAYLEAQGVSRLDLLNFVSHGVAKYPEPEKSPPPTREESPAKAAPNRDPLSAFTVDLVERARQGKIDPLIGRALELERTIQVLCRRRKNNPIYVGDSGVGKTAIAEGLARRIFEDSVPEMLKEFKIYALDMGSLLAGTKFRGDFEERLKAVINALAKVPKAALFIDEIHTIVGAGATSGSSMDASNILKPVLASGDLRCIGSTTFEEYKNLFDKDRALSRRFQKIDILEPSVDETIEIIQGLKRYYEDYHGVTYTDEAVEAAARLAAKHINYRHLPDKAIDVIDEVGAALKLQPQLKQTVTVAEVEATVAKIARIPARNVSTSDRRRLKTLERDLKRVVFGQDDAIDTLSRAIRRARAGLGHPEKPVGSFLFTGPTGVGKTEVAKQLAAQLGVEFLRFDMSEYMEKHSVSRLIGAPPGYVGFDQGGLLTDAVVKNPYAVLLLDEIEKAHPDLFNILLQVMDHGSLTDNNGKKADFRNVALIMTSNVGAREMSANPIGFGERAMGAPRQAVEKHFSPEFRNRLDAVISFHSLDLPIIEKVVDKFVGELQDRLKERNVRLTLSPKARTHLARRGYDPVFGARPLGRLIQAEISDIIADEILFGRLSKGGRLSVGLKNERLTFSYS</sequence>
<dbReference type="InterPro" id="IPR041546">
    <property type="entry name" value="ClpA/ClpB_AAA_lid"/>
</dbReference>
<dbReference type="InterPro" id="IPR027417">
    <property type="entry name" value="P-loop_NTPase"/>
</dbReference>
<dbReference type="PROSITE" id="PS51903">
    <property type="entry name" value="CLP_R"/>
    <property type="match status" value="1"/>
</dbReference>
<dbReference type="InterPro" id="IPR050130">
    <property type="entry name" value="ClpA_ClpB"/>
</dbReference>
<dbReference type="InterPro" id="IPR001270">
    <property type="entry name" value="ClpA/B"/>
</dbReference>
<dbReference type="SUPFAM" id="SSF52540">
    <property type="entry name" value="P-loop containing nucleoside triphosphate hydrolases"/>
    <property type="match status" value="2"/>
</dbReference>
<dbReference type="PRINTS" id="PR00300">
    <property type="entry name" value="CLPPROTEASEA"/>
</dbReference>
<dbReference type="PANTHER" id="PTHR11638:SF111">
    <property type="entry name" value="ATP-DEPENDENT CLP PROTEASE ATP-BINDING SUBUNIT CLPA"/>
    <property type="match status" value="1"/>
</dbReference>
<dbReference type="GO" id="GO:0034605">
    <property type="term" value="P:cellular response to heat"/>
    <property type="evidence" value="ECO:0007669"/>
    <property type="project" value="TreeGrafter"/>
</dbReference>
<dbReference type="GO" id="GO:0016887">
    <property type="term" value="F:ATP hydrolysis activity"/>
    <property type="evidence" value="ECO:0007669"/>
    <property type="project" value="InterPro"/>
</dbReference>
<dbReference type="InterPro" id="IPR028299">
    <property type="entry name" value="ClpA/B_CS2"/>
</dbReference>
<dbReference type="Gene3D" id="3.40.50.300">
    <property type="entry name" value="P-loop containing nucleotide triphosphate hydrolases"/>
    <property type="match status" value="2"/>
</dbReference>
<organism evidence="9 10">
    <name type="scientific">Geoalkalibacter ferrihydriticus DSM 17813</name>
    <dbReference type="NCBI Taxonomy" id="1121915"/>
    <lineage>
        <taxon>Bacteria</taxon>
        <taxon>Pseudomonadati</taxon>
        <taxon>Thermodesulfobacteriota</taxon>
        <taxon>Desulfuromonadia</taxon>
        <taxon>Desulfuromonadales</taxon>
        <taxon>Geoalkalibacteraceae</taxon>
        <taxon>Geoalkalibacter</taxon>
    </lineage>
</organism>
<feature type="compositionally biased region" description="Basic and acidic residues" evidence="7">
    <location>
        <begin position="145"/>
        <end position="159"/>
    </location>
</feature>
<dbReference type="FunFam" id="3.40.50.300:FF:000025">
    <property type="entry name" value="ATP-dependent Clp protease subunit"/>
    <property type="match status" value="1"/>
</dbReference>
<evidence type="ECO:0000259" key="8">
    <source>
        <dbReference type="PROSITE" id="PS51903"/>
    </source>
</evidence>
<evidence type="ECO:0000313" key="9">
    <source>
        <dbReference type="EMBL" id="KIH75610.1"/>
    </source>
</evidence>
<dbReference type="PROSITE" id="PS00871">
    <property type="entry name" value="CLPAB_2"/>
    <property type="match status" value="1"/>
</dbReference>
<dbReference type="Pfam" id="PF02861">
    <property type="entry name" value="Clp_N"/>
    <property type="match status" value="1"/>
</dbReference>
<dbReference type="CDD" id="cd00009">
    <property type="entry name" value="AAA"/>
    <property type="match status" value="1"/>
</dbReference>
<dbReference type="GO" id="GO:0008233">
    <property type="term" value="F:peptidase activity"/>
    <property type="evidence" value="ECO:0007669"/>
    <property type="project" value="UniProtKB-KW"/>
</dbReference>
<dbReference type="InterPro" id="IPR003593">
    <property type="entry name" value="AAA+_ATPase"/>
</dbReference>
<dbReference type="Pfam" id="PF10431">
    <property type="entry name" value="ClpB_D2-small"/>
    <property type="match status" value="1"/>
</dbReference>
<dbReference type="GO" id="GO:0043335">
    <property type="term" value="P:protein unfolding"/>
    <property type="evidence" value="ECO:0007669"/>
    <property type="project" value="InterPro"/>
</dbReference>
<protein>
    <submittedName>
        <fullName evidence="9">Clp protease ClpX</fullName>
    </submittedName>
</protein>
<dbReference type="Proteomes" id="UP000035068">
    <property type="component" value="Unassembled WGS sequence"/>
</dbReference>
<keyword evidence="10" id="KW-1185">Reference proteome</keyword>
<dbReference type="Pfam" id="PF07724">
    <property type="entry name" value="AAA_2"/>
    <property type="match status" value="1"/>
</dbReference>
<dbReference type="Pfam" id="PF00004">
    <property type="entry name" value="AAA"/>
    <property type="match status" value="1"/>
</dbReference>
<dbReference type="RefSeq" id="WP_040100959.1">
    <property type="nucleotide sequence ID" value="NZ_JWJD01000009.1"/>
</dbReference>
<dbReference type="Pfam" id="PF17871">
    <property type="entry name" value="AAA_lid_9"/>
    <property type="match status" value="1"/>
</dbReference>
<comment type="caution">
    <text evidence="9">The sequence shown here is derived from an EMBL/GenBank/DDBJ whole genome shotgun (WGS) entry which is preliminary data.</text>
</comment>
<dbReference type="SMART" id="SM00382">
    <property type="entry name" value="AAA"/>
    <property type="match status" value="2"/>
</dbReference>
<gene>
    <name evidence="9" type="primary">clpA</name>
    <name evidence="9" type="ORF">GFER_15860</name>
</gene>
<evidence type="ECO:0000256" key="3">
    <source>
        <dbReference type="ARBA" id="ARBA00022840"/>
    </source>
</evidence>
<dbReference type="AlphaFoldDB" id="A0A0C2HKS0"/>
<dbReference type="InterPro" id="IPR018368">
    <property type="entry name" value="ClpA/B_CS1"/>
</dbReference>
<dbReference type="PROSITE" id="PS00870">
    <property type="entry name" value="CLPAB_1"/>
    <property type="match status" value="1"/>
</dbReference>
<dbReference type="InterPro" id="IPR036628">
    <property type="entry name" value="Clp_N_dom_sf"/>
</dbReference>